<dbReference type="SUPFAM" id="SSF53187">
    <property type="entry name" value="Zn-dependent exopeptidases"/>
    <property type="match status" value="1"/>
</dbReference>
<gene>
    <name evidence="2" type="ORF">DWY25_16135</name>
</gene>
<reference evidence="2 3" key="1">
    <citation type="submission" date="2018-08" db="EMBL/GenBank/DDBJ databases">
        <title>A genome reference for cultivated species of the human gut microbiota.</title>
        <authorList>
            <person name="Zou Y."/>
            <person name="Xue W."/>
            <person name="Luo G."/>
        </authorList>
    </citation>
    <scope>NUCLEOTIDE SEQUENCE [LARGE SCALE GENOMIC DNA]</scope>
    <source>
        <strain evidence="2 3">AF24-29</strain>
    </source>
</reference>
<dbReference type="NCBIfam" id="TIGR01891">
    <property type="entry name" value="amidohydrolases"/>
    <property type="match status" value="1"/>
</dbReference>
<proteinExistence type="predicted"/>
<dbReference type="InterPro" id="IPR036264">
    <property type="entry name" value="Bact_exopeptidase_dim_dom"/>
</dbReference>
<dbReference type="PANTHER" id="PTHR30575:SF3">
    <property type="entry name" value="PEPTIDASE M20 DIMERISATION DOMAIN-CONTAINING PROTEIN"/>
    <property type="match status" value="1"/>
</dbReference>
<dbReference type="InterPro" id="IPR017439">
    <property type="entry name" value="Amidohydrolase"/>
</dbReference>
<dbReference type="GO" id="GO:0005737">
    <property type="term" value="C:cytoplasm"/>
    <property type="evidence" value="ECO:0007669"/>
    <property type="project" value="TreeGrafter"/>
</dbReference>
<dbReference type="GeneID" id="83016927"/>
<dbReference type="AlphaFoldDB" id="A0A412FJC0"/>
<dbReference type="GO" id="GO:0046657">
    <property type="term" value="P:folic acid catabolic process"/>
    <property type="evidence" value="ECO:0007669"/>
    <property type="project" value="TreeGrafter"/>
</dbReference>
<dbReference type="GO" id="GO:0016805">
    <property type="term" value="F:dipeptidase activity"/>
    <property type="evidence" value="ECO:0007669"/>
    <property type="project" value="TreeGrafter"/>
</dbReference>
<dbReference type="InterPro" id="IPR011650">
    <property type="entry name" value="Peptidase_M20_dimer"/>
</dbReference>
<dbReference type="Proteomes" id="UP000284178">
    <property type="component" value="Unassembled WGS sequence"/>
</dbReference>
<name>A0A412FJC0_9FIRM</name>
<evidence type="ECO:0000313" key="2">
    <source>
        <dbReference type="EMBL" id="RGR68236.1"/>
    </source>
</evidence>
<dbReference type="InterPro" id="IPR052030">
    <property type="entry name" value="Peptidase_M20/M20A_hydrolases"/>
</dbReference>
<accession>A0A412FJC0</accession>
<evidence type="ECO:0000259" key="1">
    <source>
        <dbReference type="Pfam" id="PF07687"/>
    </source>
</evidence>
<organism evidence="2 3">
    <name type="scientific">Holdemania filiformis</name>
    <dbReference type="NCBI Taxonomy" id="61171"/>
    <lineage>
        <taxon>Bacteria</taxon>
        <taxon>Bacillati</taxon>
        <taxon>Bacillota</taxon>
        <taxon>Erysipelotrichia</taxon>
        <taxon>Erysipelotrichales</taxon>
        <taxon>Erysipelotrichaceae</taxon>
        <taxon>Holdemania</taxon>
    </lineage>
</organism>
<dbReference type="SUPFAM" id="SSF55031">
    <property type="entry name" value="Bacterial exopeptidase dimerisation domain"/>
    <property type="match status" value="1"/>
</dbReference>
<dbReference type="Gene3D" id="3.40.630.10">
    <property type="entry name" value="Zn peptidases"/>
    <property type="match status" value="1"/>
</dbReference>
<dbReference type="EMBL" id="QRUP01000028">
    <property type="protein sequence ID" value="RGR68236.1"/>
    <property type="molecule type" value="Genomic_DNA"/>
</dbReference>
<dbReference type="GO" id="GO:0071713">
    <property type="term" value="F:para-aminobenzoyl-glutamate hydrolase activity"/>
    <property type="evidence" value="ECO:0007669"/>
    <property type="project" value="TreeGrafter"/>
</dbReference>
<dbReference type="PANTHER" id="PTHR30575">
    <property type="entry name" value="PEPTIDASE M20"/>
    <property type="match status" value="1"/>
</dbReference>
<dbReference type="Pfam" id="PF07687">
    <property type="entry name" value="M20_dimer"/>
    <property type="match status" value="1"/>
</dbReference>
<sequence length="456" mass="49648">MNRDVILNAAVDEQAPLICKTAEVIWKHPETGFKEWKTSTYLEQIFTDLGYDLVKPEGIPGFYTDLDTGRPGPKLCLMGELDSLICAEHPDCDPVTKAVHACGHHAQAAGLVGAAAALKQPGVLDGLCGSIRLMAVPAEELIEVGYREQLRAEGKIEFFGGKVEFMRRGYFEDVDLCVLIHTFDDPGMKHVYQLARGNNGCIVKNITVHGLASHAGGSPDKGINALYAAMQALQAVNALRETFRDDEHIRFHPIITEGGQAVNAIPEEVKIESYVRGASLEAIDQANRRINRAIAASVAAMGATVTLQDRPGYCPMHDDEAMNEVALAAMKRIVSEDEILIQTHWGTGCTDMGDLSAVLPTIQPGSSGSTGAYHGKDFQIADEDKAYVKPAKALVFIADELLGNNAEKANQIVAQFKPLYPSQKAYLEDARRRFLDKEAVRKNADGTITLDFQNGE</sequence>
<feature type="domain" description="Peptidase M20 dimerisation" evidence="1">
    <location>
        <begin position="202"/>
        <end position="295"/>
    </location>
</feature>
<evidence type="ECO:0000313" key="3">
    <source>
        <dbReference type="Proteomes" id="UP000284178"/>
    </source>
</evidence>
<dbReference type="Gene3D" id="3.30.70.360">
    <property type="match status" value="1"/>
</dbReference>
<dbReference type="InterPro" id="IPR002933">
    <property type="entry name" value="Peptidase_M20"/>
</dbReference>
<keyword evidence="2" id="KW-0378">Hydrolase</keyword>
<dbReference type="Pfam" id="PF01546">
    <property type="entry name" value="Peptidase_M20"/>
    <property type="match status" value="1"/>
</dbReference>
<comment type="caution">
    <text evidence="2">The sequence shown here is derived from an EMBL/GenBank/DDBJ whole genome shotgun (WGS) entry which is preliminary data.</text>
</comment>
<protein>
    <submittedName>
        <fullName evidence="2">Amidohydrolase</fullName>
    </submittedName>
</protein>
<keyword evidence="3" id="KW-1185">Reference proteome</keyword>
<dbReference type="RefSeq" id="WP_117896090.1">
    <property type="nucleotide sequence ID" value="NZ_CABJCV010000028.1"/>
</dbReference>